<organism evidence="1 2">
    <name type="scientific">Vespula squamosa</name>
    <name type="common">Southern yellow jacket</name>
    <name type="synonym">Wasp</name>
    <dbReference type="NCBI Taxonomy" id="30214"/>
    <lineage>
        <taxon>Eukaryota</taxon>
        <taxon>Metazoa</taxon>
        <taxon>Ecdysozoa</taxon>
        <taxon>Arthropoda</taxon>
        <taxon>Hexapoda</taxon>
        <taxon>Insecta</taxon>
        <taxon>Pterygota</taxon>
        <taxon>Neoptera</taxon>
        <taxon>Endopterygota</taxon>
        <taxon>Hymenoptera</taxon>
        <taxon>Apocrita</taxon>
        <taxon>Aculeata</taxon>
        <taxon>Vespoidea</taxon>
        <taxon>Vespidae</taxon>
        <taxon>Vespinae</taxon>
        <taxon>Vespula</taxon>
    </lineage>
</organism>
<proteinExistence type="predicted"/>
<accession>A0ABD1ZVF1</accession>
<protein>
    <submittedName>
        <fullName evidence="1">Uncharacterized protein</fullName>
    </submittedName>
</protein>
<dbReference type="AlphaFoldDB" id="A0ABD1ZVF1"/>
<gene>
    <name evidence="1" type="ORF">V1478_017871</name>
</gene>
<comment type="caution">
    <text evidence="1">The sequence shown here is derived from an EMBL/GenBank/DDBJ whole genome shotgun (WGS) entry which is preliminary data.</text>
</comment>
<sequence length="100" mass="11003">MRFHHEGLPCLVSIDLTTVKPVKLQNDEDIHEISQKVNNVKTPFKGLSVRNDHGSEGGSDSARVSLIAAWKSANARINIAVTPQRRSRIATYPPDIPAYG</sequence>
<keyword evidence="2" id="KW-1185">Reference proteome</keyword>
<dbReference type="Proteomes" id="UP001607302">
    <property type="component" value="Unassembled WGS sequence"/>
</dbReference>
<reference evidence="1 2" key="1">
    <citation type="journal article" date="2024" name="Ann. Entomol. Soc. Am.">
        <title>Genomic analyses of the southern and eastern yellowjacket wasps (Hymenoptera: Vespidae) reveal evolutionary signatures of social life.</title>
        <authorList>
            <person name="Catto M.A."/>
            <person name="Caine P.B."/>
            <person name="Orr S.E."/>
            <person name="Hunt B.G."/>
            <person name="Goodisman M.A.D."/>
        </authorList>
    </citation>
    <scope>NUCLEOTIDE SEQUENCE [LARGE SCALE GENOMIC DNA]</scope>
    <source>
        <strain evidence="1">233</strain>
        <tissue evidence="1">Head and thorax</tissue>
    </source>
</reference>
<evidence type="ECO:0000313" key="1">
    <source>
        <dbReference type="EMBL" id="KAL2712348.1"/>
    </source>
</evidence>
<dbReference type="EMBL" id="JAUDFV010000166">
    <property type="protein sequence ID" value="KAL2712348.1"/>
    <property type="molecule type" value="Genomic_DNA"/>
</dbReference>
<name>A0ABD1ZVF1_VESSQ</name>
<evidence type="ECO:0000313" key="2">
    <source>
        <dbReference type="Proteomes" id="UP001607302"/>
    </source>
</evidence>